<dbReference type="Proteomes" id="UP000800035">
    <property type="component" value="Unassembled WGS sequence"/>
</dbReference>
<organism evidence="2 3">
    <name type="scientific">Byssothecium circinans</name>
    <dbReference type="NCBI Taxonomy" id="147558"/>
    <lineage>
        <taxon>Eukaryota</taxon>
        <taxon>Fungi</taxon>
        <taxon>Dikarya</taxon>
        <taxon>Ascomycota</taxon>
        <taxon>Pezizomycotina</taxon>
        <taxon>Dothideomycetes</taxon>
        <taxon>Pleosporomycetidae</taxon>
        <taxon>Pleosporales</taxon>
        <taxon>Massarineae</taxon>
        <taxon>Massarinaceae</taxon>
        <taxon>Byssothecium</taxon>
    </lineage>
</organism>
<dbReference type="AlphaFoldDB" id="A0A6A5T9V1"/>
<feature type="compositionally biased region" description="Basic and acidic residues" evidence="1">
    <location>
        <begin position="1"/>
        <end position="17"/>
    </location>
</feature>
<evidence type="ECO:0000313" key="3">
    <source>
        <dbReference type="Proteomes" id="UP000800035"/>
    </source>
</evidence>
<sequence>MTDTLAREHHDTAERTRSPRIPLLHKFRHKKSDSHSRERNNKLPFSHPSSLTSSNPTPGILSRCPSISGVRETSTLTDIANEYSNLRDAIVSHVRKFYSPQSNHGPASQSIIEHASTGMILAWPQVRSLLGDSTSTLATLSLCITWTILSRGLLLKLGISNSPGCSFLPPEIVECFQSFCLGIGAVTLEGDEESSFNFALLSRWKQISATLLHSTYTTDAFTHFDSRTVNIERALKALDPLLSAYAIPLNRNDGLQTHSRPSQDARLSDLRDVLKLGARFAFTLFSQPSFWKFDWTSDRAIEHGKQESQMNLGRVPNFNTAVRLVVGTNGAGGHGLTKGEIVVWPRLVRVMDGEGVKLEDGVDGGVFGGKKYLSDFGKA</sequence>
<dbReference type="OrthoDB" id="5421765at2759"/>
<name>A0A6A5T9V1_9PLEO</name>
<evidence type="ECO:0000313" key="2">
    <source>
        <dbReference type="EMBL" id="KAF1949018.1"/>
    </source>
</evidence>
<protein>
    <submittedName>
        <fullName evidence="2">Uncharacterized protein</fullName>
    </submittedName>
</protein>
<keyword evidence="3" id="KW-1185">Reference proteome</keyword>
<feature type="compositionally biased region" description="Basic residues" evidence="1">
    <location>
        <begin position="23"/>
        <end position="32"/>
    </location>
</feature>
<feature type="compositionally biased region" description="Polar residues" evidence="1">
    <location>
        <begin position="47"/>
        <end position="57"/>
    </location>
</feature>
<proteinExistence type="predicted"/>
<gene>
    <name evidence="2" type="ORF">CC80DRAFT_281640</name>
</gene>
<feature type="region of interest" description="Disordered" evidence="1">
    <location>
        <begin position="1"/>
        <end position="61"/>
    </location>
</feature>
<reference evidence="2" key="1">
    <citation type="journal article" date="2020" name="Stud. Mycol.">
        <title>101 Dothideomycetes genomes: a test case for predicting lifestyles and emergence of pathogens.</title>
        <authorList>
            <person name="Haridas S."/>
            <person name="Albert R."/>
            <person name="Binder M."/>
            <person name="Bloem J."/>
            <person name="Labutti K."/>
            <person name="Salamov A."/>
            <person name="Andreopoulos B."/>
            <person name="Baker S."/>
            <person name="Barry K."/>
            <person name="Bills G."/>
            <person name="Bluhm B."/>
            <person name="Cannon C."/>
            <person name="Castanera R."/>
            <person name="Culley D."/>
            <person name="Daum C."/>
            <person name="Ezra D."/>
            <person name="Gonzalez J."/>
            <person name="Henrissat B."/>
            <person name="Kuo A."/>
            <person name="Liang C."/>
            <person name="Lipzen A."/>
            <person name="Lutzoni F."/>
            <person name="Magnuson J."/>
            <person name="Mondo S."/>
            <person name="Nolan M."/>
            <person name="Ohm R."/>
            <person name="Pangilinan J."/>
            <person name="Park H.-J."/>
            <person name="Ramirez L."/>
            <person name="Alfaro M."/>
            <person name="Sun H."/>
            <person name="Tritt A."/>
            <person name="Yoshinaga Y."/>
            <person name="Zwiers L.-H."/>
            <person name="Turgeon B."/>
            <person name="Goodwin S."/>
            <person name="Spatafora J."/>
            <person name="Crous P."/>
            <person name="Grigoriev I."/>
        </authorList>
    </citation>
    <scope>NUCLEOTIDE SEQUENCE</scope>
    <source>
        <strain evidence="2">CBS 675.92</strain>
    </source>
</reference>
<dbReference type="EMBL" id="ML977043">
    <property type="protein sequence ID" value="KAF1949018.1"/>
    <property type="molecule type" value="Genomic_DNA"/>
</dbReference>
<accession>A0A6A5T9V1</accession>
<evidence type="ECO:0000256" key="1">
    <source>
        <dbReference type="SAM" id="MobiDB-lite"/>
    </source>
</evidence>